<dbReference type="RefSeq" id="WP_345323715.1">
    <property type="nucleotide sequence ID" value="NZ_BAABGA010000039.1"/>
</dbReference>
<dbReference type="EMBL" id="BAABGA010000039">
    <property type="protein sequence ID" value="GAA4456858.1"/>
    <property type="molecule type" value="Genomic_DNA"/>
</dbReference>
<keyword evidence="1" id="KW-0812">Transmembrane</keyword>
<evidence type="ECO:0000313" key="3">
    <source>
        <dbReference type="Proteomes" id="UP001500840"/>
    </source>
</evidence>
<keyword evidence="3" id="KW-1185">Reference proteome</keyword>
<dbReference type="InterPro" id="IPR012902">
    <property type="entry name" value="N_methyl_site"/>
</dbReference>
<evidence type="ECO:0000313" key="2">
    <source>
        <dbReference type="EMBL" id="GAA4456858.1"/>
    </source>
</evidence>
<organism evidence="2 3">
    <name type="scientific">Novipirellula rosea</name>
    <dbReference type="NCBI Taxonomy" id="1031540"/>
    <lineage>
        <taxon>Bacteria</taxon>
        <taxon>Pseudomonadati</taxon>
        <taxon>Planctomycetota</taxon>
        <taxon>Planctomycetia</taxon>
        <taxon>Pirellulales</taxon>
        <taxon>Pirellulaceae</taxon>
        <taxon>Novipirellula</taxon>
    </lineage>
</organism>
<accession>A0ABP8MY42</accession>
<dbReference type="InterPro" id="IPR045584">
    <property type="entry name" value="Pilin-like"/>
</dbReference>
<reference evidence="3" key="1">
    <citation type="journal article" date="2019" name="Int. J. Syst. Evol. Microbiol.">
        <title>The Global Catalogue of Microorganisms (GCM) 10K type strain sequencing project: providing services to taxonomists for standard genome sequencing and annotation.</title>
        <authorList>
            <consortium name="The Broad Institute Genomics Platform"/>
            <consortium name="The Broad Institute Genome Sequencing Center for Infectious Disease"/>
            <person name="Wu L."/>
            <person name="Ma J."/>
        </authorList>
    </citation>
    <scope>NUCLEOTIDE SEQUENCE [LARGE SCALE GENOMIC DNA]</scope>
    <source>
        <strain evidence="3">JCM 17759</strain>
    </source>
</reference>
<gene>
    <name evidence="2" type="ORF">GCM10023156_32830</name>
</gene>
<dbReference type="Pfam" id="PF07963">
    <property type="entry name" value="N_methyl"/>
    <property type="match status" value="1"/>
</dbReference>
<keyword evidence="1" id="KW-0472">Membrane</keyword>
<protein>
    <submittedName>
        <fullName evidence="2">Type II secretion system protein</fullName>
    </submittedName>
</protein>
<proteinExistence type="predicted"/>
<name>A0ABP8MY42_9BACT</name>
<dbReference type="Proteomes" id="UP001500840">
    <property type="component" value="Unassembled WGS sequence"/>
</dbReference>
<dbReference type="Gene3D" id="3.30.700.10">
    <property type="entry name" value="Glycoprotein, Type 4 Pilin"/>
    <property type="match status" value="1"/>
</dbReference>
<sequence>MTFCVNEQASRLEPKPRPSTRRGFTLVEILVVIVILGVMGGMVVTAVNGVTRSARHARTKMIISAVDGVIQEQYDSYKYRPFPIVLPNFSRTTTGTPPVTLNYEVLAYEAARVRLIMTRDSQRMELPDKKLDVVTAGGTIQGPIGITAVANQIAENSDGKVLRYFNDASNPRWQFPVTWSPARKVKTYYDRYQANVSAGNTWTAQNEGAECLYLIMATSFVAGSPAIDSIPNSNIGDTDGDGMLEILDGWGQPLLFVRWPANYTDPTAGVQTTIPDEFDPFRSDFGYTVAGETAPYSLRPLIVSAGSDGLFGIATSALVDYTTQSWPLTDMDTGSNTAVGNENKGRTGTYSFPDPYVRKAAITPLPGTITNATDANDNVTNFALQESQ</sequence>
<evidence type="ECO:0000256" key="1">
    <source>
        <dbReference type="SAM" id="Phobius"/>
    </source>
</evidence>
<feature type="transmembrane region" description="Helical" evidence="1">
    <location>
        <begin position="29"/>
        <end position="51"/>
    </location>
</feature>
<dbReference type="PROSITE" id="PS00409">
    <property type="entry name" value="PROKAR_NTER_METHYL"/>
    <property type="match status" value="1"/>
</dbReference>
<dbReference type="SUPFAM" id="SSF54523">
    <property type="entry name" value="Pili subunits"/>
    <property type="match status" value="1"/>
</dbReference>
<comment type="caution">
    <text evidence="2">The sequence shown here is derived from an EMBL/GenBank/DDBJ whole genome shotgun (WGS) entry which is preliminary data.</text>
</comment>
<keyword evidence="1" id="KW-1133">Transmembrane helix</keyword>
<dbReference type="NCBIfam" id="TIGR02532">
    <property type="entry name" value="IV_pilin_GFxxxE"/>
    <property type="match status" value="1"/>
</dbReference>